<keyword evidence="5" id="KW-0547">Nucleotide-binding</keyword>
<dbReference type="RefSeq" id="WP_111904445.1">
    <property type="nucleotide sequence ID" value="NZ_QLNP01000088.1"/>
</dbReference>
<reference evidence="10 11" key="1">
    <citation type="submission" date="2018-04" db="EMBL/GenBank/DDBJ databases">
        <title>Bacteria isolated from cave deposits of Manipur.</title>
        <authorList>
            <person name="Sahoo D."/>
            <person name="Sarangthem I."/>
            <person name="Nandeibam J."/>
        </authorList>
    </citation>
    <scope>NUCLEOTIDE SEQUENCE [LARGE SCALE GENOMIC DNA]</scope>
    <source>
        <strain evidence="11">mrc11</strain>
    </source>
</reference>
<evidence type="ECO:0000256" key="4">
    <source>
        <dbReference type="ARBA" id="ARBA00022737"/>
    </source>
</evidence>
<dbReference type="OrthoDB" id="39350at2"/>
<organism evidence="10 11">
    <name type="scientific">Arthrobacter globiformis</name>
    <dbReference type="NCBI Taxonomy" id="1665"/>
    <lineage>
        <taxon>Bacteria</taxon>
        <taxon>Bacillati</taxon>
        <taxon>Actinomycetota</taxon>
        <taxon>Actinomycetes</taxon>
        <taxon>Micrococcales</taxon>
        <taxon>Micrococcaceae</taxon>
        <taxon>Arthrobacter</taxon>
    </lineage>
</organism>
<dbReference type="GO" id="GO:0016887">
    <property type="term" value="F:ATP hydrolysis activity"/>
    <property type="evidence" value="ECO:0007669"/>
    <property type="project" value="InterPro"/>
</dbReference>
<evidence type="ECO:0000256" key="7">
    <source>
        <dbReference type="ARBA" id="ARBA00022967"/>
    </source>
</evidence>
<dbReference type="PROSITE" id="PS50893">
    <property type="entry name" value="ABC_TRANSPORTER_2"/>
    <property type="match status" value="2"/>
</dbReference>
<evidence type="ECO:0000256" key="3">
    <source>
        <dbReference type="ARBA" id="ARBA00022475"/>
    </source>
</evidence>
<gene>
    <name evidence="10" type="ORF">DBZ45_13735</name>
</gene>
<feature type="domain" description="ABC transporter" evidence="9">
    <location>
        <begin position="253"/>
        <end position="496"/>
    </location>
</feature>
<dbReference type="InterPro" id="IPR050107">
    <property type="entry name" value="ABC_carbohydrate_import_ATPase"/>
</dbReference>
<dbReference type="Gene3D" id="3.40.50.300">
    <property type="entry name" value="P-loop containing nucleotide triphosphate hydrolases"/>
    <property type="match status" value="2"/>
</dbReference>
<keyword evidence="2" id="KW-0813">Transport</keyword>
<dbReference type="EMBL" id="QLNP01000088">
    <property type="protein sequence ID" value="RAM36702.1"/>
    <property type="molecule type" value="Genomic_DNA"/>
</dbReference>
<dbReference type="InterPro" id="IPR027417">
    <property type="entry name" value="P-loop_NTPase"/>
</dbReference>
<dbReference type="CDD" id="cd03216">
    <property type="entry name" value="ABC_Carb_Monos_I"/>
    <property type="match status" value="1"/>
</dbReference>
<evidence type="ECO:0000313" key="10">
    <source>
        <dbReference type="EMBL" id="RAM36702.1"/>
    </source>
</evidence>
<dbReference type="GO" id="GO:0005524">
    <property type="term" value="F:ATP binding"/>
    <property type="evidence" value="ECO:0007669"/>
    <property type="project" value="UniProtKB-KW"/>
</dbReference>
<dbReference type="FunFam" id="3.40.50.300:FF:000127">
    <property type="entry name" value="Ribose import ATP-binding protein RbsA"/>
    <property type="match status" value="1"/>
</dbReference>
<dbReference type="InterPro" id="IPR003439">
    <property type="entry name" value="ABC_transporter-like_ATP-bd"/>
</dbReference>
<sequence length="498" mass="53615">MIAKPLVAIRNVSKKFPGVTALSDVSFEIRRGEIHALMGENGAGKSTLIKILCGVHKATTGSVALDGAEAVFDRPQDAEKGGIRTVFQELNIVPQLSVAENISLGSLPFKSGLVDRKRMLERAADALSRLGADLPLEARAGDLPRSSQQLIEIARALMGDARLLILDEPTASLGENESRQLLNIVTGLARRGVAILYVTHRMHEVEAIADRVSVLRDGRFIETLDAPMDEALIVEKMIGRPASSLYQHSRRDPGRELLVVSGLGTATLRDVSMNVRAGEVVGIAGLLGCGKSDLARACFGLHPVQDGVIELDGEQIDKPSPAGMLERGLVYYPSDRRAEGLVLGRPLFESMTMGAHRPAQIARKGFLRTQKESELAHSIAEELDLRPMQLDRASGKFSGGNQQKAVLARGRLRPAKVHLFDEPTVGIDVGAKADVYRLIDDYADAGHGVVVISSDLTEIIGISDRVYVMREGRIAAHLAGGDITEENIARSFFAAAPA</sequence>
<dbReference type="AlphaFoldDB" id="A0A328HDV8"/>
<dbReference type="GO" id="GO:0005886">
    <property type="term" value="C:plasma membrane"/>
    <property type="evidence" value="ECO:0007669"/>
    <property type="project" value="UniProtKB-SubCell"/>
</dbReference>
<keyword evidence="6 10" id="KW-0067">ATP-binding</keyword>
<dbReference type="Proteomes" id="UP000249166">
    <property type="component" value="Unassembled WGS sequence"/>
</dbReference>
<comment type="caution">
    <text evidence="10">The sequence shown here is derived from an EMBL/GenBank/DDBJ whole genome shotgun (WGS) entry which is preliminary data.</text>
</comment>
<evidence type="ECO:0000256" key="5">
    <source>
        <dbReference type="ARBA" id="ARBA00022741"/>
    </source>
</evidence>
<dbReference type="PANTHER" id="PTHR43790">
    <property type="entry name" value="CARBOHYDRATE TRANSPORT ATP-BINDING PROTEIN MG119-RELATED"/>
    <property type="match status" value="1"/>
</dbReference>
<keyword evidence="7" id="KW-1278">Translocase</keyword>
<evidence type="ECO:0000259" key="9">
    <source>
        <dbReference type="PROSITE" id="PS50893"/>
    </source>
</evidence>
<evidence type="ECO:0000256" key="1">
    <source>
        <dbReference type="ARBA" id="ARBA00004202"/>
    </source>
</evidence>
<dbReference type="SMART" id="SM00382">
    <property type="entry name" value="AAA"/>
    <property type="match status" value="2"/>
</dbReference>
<keyword evidence="3" id="KW-1003">Cell membrane</keyword>
<keyword evidence="8" id="KW-0472">Membrane</keyword>
<dbReference type="InterPro" id="IPR003593">
    <property type="entry name" value="AAA+_ATPase"/>
</dbReference>
<feature type="domain" description="ABC transporter" evidence="9">
    <location>
        <begin position="7"/>
        <end position="242"/>
    </location>
</feature>
<dbReference type="SUPFAM" id="SSF52540">
    <property type="entry name" value="P-loop containing nucleoside triphosphate hydrolases"/>
    <property type="match status" value="2"/>
</dbReference>
<protein>
    <submittedName>
        <fullName evidence="10">Sugar ABC transporter ATP-binding protein</fullName>
    </submittedName>
</protein>
<dbReference type="PANTHER" id="PTHR43790:SF9">
    <property type="entry name" value="GALACTOFURANOSE TRANSPORTER ATP-BINDING PROTEIN YTFR"/>
    <property type="match status" value="1"/>
</dbReference>
<evidence type="ECO:0000256" key="8">
    <source>
        <dbReference type="ARBA" id="ARBA00023136"/>
    </source>
</evidence>
<evidence type="ECO:0000313" key="11">
    <source>
        <dbReference type="Proteomes" id="UP000249166"/>
    </source>
</evidence>
<evidence type="ECO:0000256" key="6">
    <source>
        <dbReference type="ARBA" id="ARBA00022840"/>
    </source>
</evidence>
<dbReference type="Pfam" id="PF00005">
    <property type="entry name" value="ABC_tran"/>
    <property type="match status" value="2"/>
</dbReference>
<accession>A0A328HDV8</accession>
<dbReference type="CDD" id="cd03215">
    <property type="entry name" value="ABC_Carb_Monos_II"/>
    <property type="match status" value="1"/>
</dbReference>
<comment type="subcellular location">
    <subcellularLocation>
        <location evidence="1">Cell membrane</location>
        <topology evidence="1">Peripheral membrane protein</topology>
    </subcellularLocation>
</comment>
<evidence type="ECO:0000256" key="2">
    <source>
        <dbReference type="ARBA" id="ARBA00022448"/>
    </source>
</evidence>
<name>A0A328HDV8_ARTGO</name>
<proteinExistence type="predicted"/>
<keyword evidence="4" id="KW-0677">Repeat</keyword>